<reference evidence="2 3" key="2">
    <citation type="journal article" date="2023" name="Mol. Biol. Evol.">
        <title>Genomics of Secondarily Temperate Adaptation in the Only Non-Antarctic Icefish.</title>
        <authorList>
            <person name="Rivera-Colon A.G."/>
            <person name="Rayamajhi N."/>
            <person name="Minhas B.F."/>
            <person name="Madrigal G."/>
            <person name="Bilyk K.T."/>
            <person name="Yoon V."/>
            <person name="Hune M."/>
            <person name="Gregory S."/>
            <person name="Cheng C.H.C."/>
            <person name="Catchen J.M."/>
        </authorList>
    </citation>
    <scope>NUCLEOTIDE SEQUENCE [LARGE SCALE GENOMIC DNA]</scope>
    <source>
        <strain evidence="2">JMC-PN-2008</strain>
    </source>
</reference>
<feature type="region of interest" description="Disordered" evidence="1">
    <location>
        <begin position="1"/>
        <end position="38"/>
    </location>
</feature>
<comment type="caution">
    <text evidence="2">The sequence shown here is derived from an EMBL/GenBank/DDBJ whole genome shotgun (WGS) entry which is preliminary data.</text>
</comment>
<dbReference type="Proteomes" id="UP001346869">
    <property type="component" value="Unassembled WGS sequence"/>
</dbReference>
<evidence type="ECO:0000313" key="3">
    <source>
        <dbReference type="Proteomes" id="UP001346869"/>
    </source>
</evidence>
<evidence type="ECO:0000313" key="2">
    <source>
        <dbReference type="EMBL" id="KAK5848883.1"/>
    </source>
</evidence>
<evidence type="ECO:0000256" key="1">
    <source>
        <dbReference type="SAM" id="MobiDB-lite"/>
    </source>
</evidence>
<keyword evidence="3" id="KW-1185">Reference proteome</keyword>
<name>A0AAN7WGS2_ELEMC</name>
<organism evidence="2 3">
    <name type="scientific">Eleginops maclovinus</name>
    <name type="common">Patagonian blennie</name>
    <name type="synonym">Eleginus maclovinus</name>
    <dbReference type="NCBI Taxonomy" id="56733"/>
    <lineage>
        <taxon>Eukaryota</taxon>
        <taxon>Metazoa</taxon>
        <taxon>Chordata</taxon>
        <taxon>Craniata</taxon>
        <taxon>Vertebrata</taxon>
        <taxon>Euteleostomi</taxon>
        <taxon>Actinopterygii</taxon>
        <taxon>Neopterygii</taxon>
        <taxon>Teleostei</taxon>
        <taxon>Neoteleostei</taxon>
        <taxon>Acanthomorphata</taxon>
        <taxon>Eupercaria</taxon>
        <taxon>Perciformes</taxon>
        <taxon>Notothenioidei</taxon>
        <taxon>Eleginopidae</taxon>
        <taxon>Eleginops</taxon>
    </lineage>
</organism>
<reference evidence="2 3" key="1">
    <citation type="journal article" date="2023" name="Genes (Basel)">
        <title>Chromosome-Level Genome Assembly and Circadian Gene Repertoire of the Patagonia Blennie Eleginops maclovinus-The Closest Ancestral Proxy of Antarctic Cryonotothenioids.</title>
        <authorList>
            <person name="Cheng C.C."/>
            <person name="Rivera-Colon A.G."/>
            <person name="Minhas B.F."/>
            <person name="Wilson L."/>
            <person name="Rayamajhi N."/>
            <person name="Vargas-Chacoff L."/>
            <person name="Catchen J.M."/>
        </authorList>
    </citation>
    <scope>NUCLEOTIDE SEQUENCE [LARGE SCALE GENOMIC DNA]</scope>
    <source>
        <strain evidence="2">JMC-PN-2008</strain>
    </source>
</reference>
<dbReference type="EMBL" id="JAUZQC010000024">
    <property type="protein sequence ID" value="KAK5848883.1"/>
    <property type="molecule type" value="Genomic_DNA"/>
</dbReference>
<protein>
    <submittedName>
        <fullName evidence="2">Uncharacterized protein</fullName>
    </submittedName>
</protein>
<accession>A0AAN7WGS2</accession>
<proteinExistence type="predicted"/>
<dbReference type="AlphaFoldDB" id="A0AAN7WGS2"/>
<gene>
    <name evidence="2" type="ORF">PBY51_008570</name>
</gene>
<sequence length="91" mass="9651">MLACLIHTTPQPPFSSDHGHRGQESCIRPPPPPSLSSLSCPDLSVISSVRCSDSGPLPDLPISSHRNSCNEALWGPDVERAAGQKQPAILT</sequence>